<dbReference type="EMBL" id="PYMA01000009">
    <property type="protein sequence ID" value="PSW18807.1"/>
    <property type="molecule type" value="Genomic_DNA"/>
</dbReference>
<evidence type="ECO:0000313" key="5">
    <source>
        <dbReference type="Proteomes" id="UP000241771"/>
    </source>
</evidence>
<dbReference type="SUPFAM" id="SSF49503">
    <property type="entry name" value="Cupredoxins"/>
    <property type="match status" value="1"/>
</dbReference>
<dbReference type="GO" id="GO:0046872">
    <property type="term" value="F:metal ion binding"/>
    <property type="evidence" value="ECO:0007669"/>
    <property type="project" value="UniProtKB-KW"/>
</dbReference>
<dbReference type="Gene3D" id="2.60.40.420">
    <property type="entry name" value="Cupredoxins - blue copper proteins"/>
    <property type="match status" value="1"/>
</dbReference>
<evidence type="ECO:0000256" key="2">
    <source>
        <dbReference type="ARBA" id="ARBA00023008"/>
    </source>
</evidence>
<comment type="caution">
    <text evidence="4">The sequence shown here is derived from an EMBL/GenBank/DDBJ whole genome shotgun (WGS) entry which is preliminary data.</text>
</comment>
<keyword evidence="5" id="KW-1185">Reference proteome</keyword>
<accession>A0A2T3NRF7</accession>
<gene>
    <name evidence="4" type="ORF">C9I98_15165</name>
</gene>
<dbReference type="InterPro" id="IPR050845">
    <property type="entry name" value="Cu-binding_ET"/>
</dbReference>
<evidence type="ECO:0000256" key="1">
    <source>
        <dbReference type="ARBA" id="ARBA00022723"/>
    </source>
</evidence>
<dbReference type="PANTHER" id="PTHR38439:SF3">
    <property type="entry name" value="COPPER-RESISTANT CUPROPROTEIN COPI"/>
    <property type="match status" value="1"/>
</dbReference>
<sequence>MKKAWLATLLMATSSIALAAGNHDHHHMEGHGEMASAVGMPAPAAQANKTYQVTLNDKMQMNFKPALDIKQSDVVAFVVTNEGKIPHEFSIGSVDEQVKHREMMRAMPDMEHHDGTTLTLQPGQTAKMAWHFMGSQFVEFSCNIPGHFEAGMKRNTLLN</sequence>
<protein>
    <submittedName>
        <fullName evidence="4">Copper-binding protein</fullName>
    </submittedName>
</protein>
<dbReference type="OrthoDB" id="9816061at2"/>
<dbReference type="Proteomes" id="UP000241771">
    <property type="component" value="Unassembled WGS sequence"/>
</dbReference>
<dbReference type="PANTHER" id="PTHR38439">
    <property type="entry name" value="AURACYANIN-B"/>
    <property type="match status" value="1"/>
</dbReference>
<name>A0A2T3NRF7_9GAMM</name>
<dbReference type="InterPro" id="IPR008972">
    <property type="entry name" value="Cupredoxin"/>
</dbReference>
<evidence type="ECO:0000256" key="3">
    <source>
        <dbReference type="SAM" id="SignalP"/>
    </source>
</evidence>
<reference evidence="4 5" key="1">
    <citation type="submission" date="2018-01" db="EMBL/GenBank/DDBJ databases">
        <title>Whole genome sequencing of Histamine producing bacteria.</title>
        <authorList>
            <person name="Butler K."/>
        </authorList>
    </citation>
    <scope>NUCLEOTIDE SEQUENCE [LARGE SCALE GENOMIC DNA]</scope>
    <source>
        <strain evidence="4 5">DSM 100436</strain>
    </source>
</reference>
<dbReference type="AlphaFoldDB" id="A0A2T3NRF7"/>
<keyword evidence="1" id="KW-0479">Metal-binding</keyword>
<organism evidence="4 5">
    <name type="scientific">Photobacterium sanctipauli</name>
    <dbReference type="NCBI Taxonomy" id="1342794"/>
    <lineage>
        <taxon>Bacteria</taxon>
        <taxon>Pseudomonadati</taxon>
        <taxon>Pseudomonadota</taxon>
        <taxon>Gammaproteobacteria</taxon>
        <taxon>Vibrionales</taxon>
        <taxon>Vibrionaceae</taxon>
        <taxon>Photobacterium</taxon>
    </lineage>
</organism>
<feature type="signal peptide" evidence="3">
    <location>
        <begin position="1"/>
        <end position="19"/>
    </location>
</feature>
<keyword evidence="2" id="KW-0186">Copper</keyword>
<feature type="chain" id="PRO_5015641105" evidence="3">
    <location>
        <begin position="20"/>
        <end position="159"/>
    </location>
</feature>
<keyword evidence="3" id="KW-0732">Signal</keyword>
<dbReference type="RefSeq" id="WP_081879114.1">
    <property type="nucleotide sequence ID" value="NZ_JGVO01001277.1"/>
</dbReference>
<proteinExistence type="predicted"/>
<evidence type="ECO:0000313" key="4">
    <source>
        <dbReference type="EMBL" id="PSW18807.1"/>
    </source>
</evidence>